<evidence type="ECO:0000313" key="3">
    <source>
        <dbReference type="Proteomes" id="UP000198287"/>
    </source>
</evidence>
<dbReference type="PANTHER" id="PTHR11012:SF58">
    <property type="entry name" value="CHK KINASE-LIKE DOMAIN-CONTAINING PROTEIN"/>
    <property type="match status" value="1"/>
</dbReference>
<reference evidence="2 3" key="1">
    <citation type="submission" date="2015-12" db="EMBL/GenBank/DDBJ databases">
        <title>The genome of Folsomia candida.</title>
        <authorList>
            <person name="Faddeeva A."/>
            <person name="Derks M.F."/>
            <person name="Anvar Y."/>
            <person name="Smit S."/>
            <person name="Van Straalen N."/>
            <person name="Roelofs D."/>
        </authorList>
    </citation>
    <scope>NUCLEOTIDE SEQUENCE [LARGE SCALE GENOMIC DNA]</scope>
    <source>
        <strain evidence="2 3">VU population</strain>
        <tissue evidence="2">Whole body</tissue>
    </source>
</reference>
<accession>A0A226D194</accession>
<dbReference type="PANTHER" id="PTHR11012">
    <property type="entry name" value="PROTEIN KINASE-LIKE DOMAIN-CONTAINING"/>
    <property type="match status" value="1"/>
</dbReference>
<feature type="domain" description="CHK kinase-like" evidence="1">
    <location>
        <begin position="173"/>
        <end position="385"/>
    </location>
</feature>
<dbReference type="Gene3D" id="3.90.1200.10">
    <property type="match status" value="1"/>
</dbReference>
<evidence type="ECO:0000313" key="2">
    <source>
        <dbReference type="EMBL" id="OXA38989.1"/>
    </source>
</evidence>
<dbReference type="InterPro" id="IPR015897">
    <property type="entry name" value="CHK_kinase-like"/>
</dbReference>
<dbReference type="EMBL" id="LNIX01000042">
    <property type="protein sequence ID" value="OXA38989.1"/>
    <property type="molecule type" value="Genomic_DNA"/>
</dbReference>
<dbReference type="InterPro" id="IPR004119">
    <property type="entry name" value="EcKL"/>
</dbReference>
<dbReference type="Pfam" id="PF02958">
    <property type="entry name" value="EcKL"/>
    <property type="match status" value="2"/>
</dbReference>
<comment type="caution">
    <text evidence="2">The sequence shown here is derived from an EMBL/GenBank/DDBJ whole genome shotgun (WGS) entry which is preliminary data.</text>
</comment>
<dbReference type="SMART" id="SM00587">
    <property type="entry name" value="CHK"/>
    <property type="match status" value="1"/>
</dbReference>
<dbReference type="OMA" id="IKFYTQV"/>
<keyword evidence="3" id="KW-1185">Reference proteome</keyword>
<gene>
    <name evidence="2" type="ORF">Fcan01_26337</name>
</gene>
<dbReference type="InterPro" id="IPR011009">
    <property type="entry name" value="Kinase-like_dom_sf"/>
</dbReference>
<dbReference type="Proteomes" id="UP000198287">
    <property type="component" value="Unassembled WGS sequence"/>
</dbReference>
<dbReference type="SUPFAM" id="SSF56112">
    <property type="entry name" value="Protein kinase-like (PK-like)"/>
    <property type="match status" value="1"/>
</dbReference>
<evidence type="ECO:0000259" key="1">
    <source>
        <dbReference type="SMART" id="SM00587"/>
    </source>
</evidence>
<name>A0A226D194_FOLCA</name>
<protein>
    <recommendedName>
        <fullName evidence="1">CHK kinase-like domain-containing protein</fullName>
    </recommendedName>
</protein>
<organism evidence="2 3">
    <name type="scientific">Folsomia candida</name>
    <name type="common">Springtail</name>
    <dbReference type="NCBI Taxonomy" id="158441"/>
    <lineage>
        <taxon>Eukaryota</taxon>
        <taxon>Metazoa</taxon>
        <taxon>Ecdysozoa</taxon>
        <taxon>Arthropoda</taxon>
        <taxon>Hexapoda</taxon>
        <taxon>Collembola</taxon>
        <taxon>Entomobryomorpha</taxon>
        <taxon>Isotomoidea</taxon>
        <taxon>Isotomidae</taxon>
        <taxon>Proisotominae</taxon>
        <taxon>Folsomia</taxon>
    </lineage>
</organism>
<dbReference type="OrthoDB" id="191037at2759"/>
<sequence length="442" mass="49181">MSDAENVSGVDSREKTKLWLEDILQTYYAKKSKSPPLRPDQVPITILDFDIGPGFTVGAGEGPVSTLSDLLSLHVRYKMTPDSNEEKTENLLVKIPPNDPNDREMAQMAQVDRREIHFYTDALPQLEEWSKTRNADIKLAVPRCYFAKYHTQPAADGQGEDDMSLVSDAESVLVLEDMRPVGFSMRDFNNGLSLEEAHAALGRIAVVHSLSWAMQEVTGIPLDETWELTYRPHKAASAYKTMIEHGFPTLSHFLERQEPDGKEILGKLQALHPRATELLYELLKPPPPPAPACLTHMDFWCNNLLFKKTTGGKNSKGAISNGSASSGAEEDPECLILDWQMMAISRPTHDVALLLFTSLTPETRSAHTESLLSHYWNVFQDTASKVGVELPFDFGVIENEFKKSQLLALLLVIGSIDLALDSAGTEQRLIHALRDMAKGDLI</sequence>
<dbReference type="AlphaFoldDB" id="A0A226D194"/>
<proteinExistence type="predicted"/>